<gene>
    <name evidence="6 7" type="primary">glsA</name>
    <name evidence="7" type="ORF">LMF89_24630</name>
</gene>
<dbReference type="Gene3D" id="3.40.710.10">
    <property type="entry name" value="DD-peptidase/beta-lactamase superfamily"/>
    <property type="match status" value="1"/>
</dbReference>
<sequence>MNQVLQEIIENNRSWTEKGTIATYIPELAKANPHALGVYLVDMQNNEYFAGDVHTVFSIQSISKIITFICALTDTDFNTISKVISVEPTADEFNSIANLEIKNTNKPLNPMINSGAIATITLVKGKTYEEKFQRIFHFFKLVTDNPNLTINEAIYQSESSTGDRNRSLAYYMKSTGIIHDEVEEILNIYFKLCSINVTCKDIARIGVVLANNGIQPYSNQRVIRKDICQIVKAVMSTCGMYSGSGSFATTVGMPAKSGVGGGILAVVPHKFGIGVVGPALDASGNSIAGIKVLTELSSRLDLSIY</sequence>
<evidence type="ECO:0000256" key="2">
    <source>
        <dbReference type="ARBA" id="ARBA00011881"/>
    </source>
</evidence>
<evidence type="ECO:0000313" key="8">
    <source>
        <dbReference type="Proteomes" id="UP001165492"/>
    </source>
</evidence>
<evidence type="ECO:0000256" key="5">
    <source>
        <dbReference type="ARBA" id="ARBA00049534"/>
    </source>
</evidence>
<keyword evidence="4 6" id="KW-0378">Hydrolase</keyword>
<dbReference type="SUPFAM" id="SSF56601">
    <property type="entry name" value="beta-lactamase/transpeptidase-like"/>
    <property type="match status" value="1"/>
</dbReference>
<feature type="binding site" evidence="6">
    <location>
        <position position="61"/>
    </location>
    <ligand>
        <name>substrate</name>
    </ligand>
</feature>
<evidence type="ECO:0000256" key="3">
    <source>
        <dbReference type="ARBA" id="ARBA00012918"/>
    </source>
</evidence>
<dbReference type="InterPro" id="IPR015868">
    <property type="entry name" value="Glutaminase"/>
</dbReference>
<evidence type="ECO:0000256" key="4">
    <source>
        <dbReference type="ARBA" id="ARBA00022801"/>
    </source>
</evidence>
<dbReference type="Proteomes" id="UP001165492">
    <property type="component" value="Unassembled WGS sequence"/>
</dbReference>
<comment type="catalytic activity">
    <reaction evidence="5 6">
        <text>L-glutamine + H2O = L-glutamate + NH4(+)</text>
        <dbReference type="Rhea" id="RHEA:15889"/>
        <dbReference type="ChEBI" id="CHEBI:15377"/>
        <dbReference type="ChEBI" id="CHEBI:28938"/>
        <dbReference type="ChEBI" id="CHEBI:29985"/>
        <dbReference type="ChEBI" id="CHEBI:58359"/>
        <dbReference type="EC" id="3.5.1.2"/>
    </reaction>
</comment>
<feature type="binding site" evidence="6">
    <location>
        <position position="158"/>
    </location>
    <ligand>
        <name>substrate</name>
    </ligand>
</feature>
<dbReference type="NCBIfam" id="TIGR03814">
    <property type="entry name" value="Gln_ase"/>
    <property type="match status" value="1"/>
</dbReference>
<dbReference type="PANTHER" id="PTHR12544:SF29">
    <property type="entry name" value="GLUTAMINASE"/>
    <property type="match status" value="1"/>
</dbReference>
<keyword evidence="8" id="KW-1185">Reference proteome</keyword>
<evidence type="ECO:0000256" key="6">
    <source>
        <dbReference type="HAMAP-Rule" id="MF_00313"/>
    </source>
</evidence>
<dbReference type="InterPro" id="IPR012338">
    <property type="entry name" value="Beta-lactam/transpept-like"/>
</dbReference>
<dbReference type="RefSeq" id="WP_229537413.1">
    <property type="nucleotide sequence ID" value="NZ_JAJHJB010000075.1"/>
</dbReference>
<reference evidence="7" key="1">
    <citation type="submission" date="2021-11" db="EMBL/GenBank/DDBJ databases">
        <title>Description of a new species Pelosinus isolated from the bottom sediments of Lake Baikal.</title>
        <authorList>
            <person name="Zakharyuk A."/>
        </authorList>
    </citation>
    <scope>NUCLEOTIDE SEQUENCE</scope>
    <source>
        <strain evidence="7">Bkl1</strain>
    </source>
</reference>
<feature type="binding site" evidence="6">
    <location>
        <position position="165"/>
    </location>
    <ligand>
        <name>substrate</name>
    </ligand>
</feature>
<proteinExistence type="inferred from homology"/>
<keyword evidence="6" id="KW-0007">Acetylation</keyword>
<dbReference type="HAMAP" id="MF_00313">
    <property type="entry name" value="Glutaminase"/>
    <property type="match status" value="1"/>
</dbReference>
<dbReference type="Pfam" id="PF04960">
    <property type="entry name" value="Glutaminase"/>
    <property type="match status" value="1"/>
</dbReference>
<dbReference type="GO" id="GO:0004359">
    <property type="term" value="F:glutaminase activity"/>
    <property type="evidence" value="ECO:0007669"/>
    <property type="project" value="UniProtKB-EC"/>
</dbReference>
<feature type="binding site" evidence="6">
    <location>
        <position position="241"/>
    </location>
    <ligand>
        <name>substrate</name>
    </ligand>
</feature>
<evidence type="ECO:0000313" key="7">
    <source>
        <dbReference type="EMBL" id="MCC5468525.1"/>
    </source>
</evidence>
<feature type="binding site" evidence="6">
    <location>
        <position position="259"/>
    </location>
    <ligand>
        <name>substrate</name>
    </ligand>
</feature>
<dbReference type="EC" id="3.5.1.2" evidence="3 6"/>
<name>A0ABS8HZF9_9FIRM</name>
<feature type="binding site" evidence="6">
    <location>
        <position position="189"/>
    </location>
    <ligand>
        <name>substrate</name>
    </ligand>
</feature>
<dbReference type="EMBL" id="JAJHJB010000075">
    <property type="protein sequence ID" value="MCC5468525.1"/>
    <property type="molecule type" value="Genomic_DNA"/>
</dbReference>
<evidence type="ECO:0000256" key="1">
    <source>
        <dbReference type="ARBA" id="ARBA00011076"/>
    </source>
</evidence>
<accession>A0ABS8HZF9</accession>
<comment type="subunit">
    <text evidence="2 6">Homotetramer.</text>
</comment>
<protein>
    <recommendedName>
        <fullName evidence="3 6">Glutaminase</fullName>
        <ecNumber evidence="3 6">3.5.1.2</ecNumber>
    </recommendedName>
</protein>
<comment type="caution">
    <text evidence="7">The sequence shown here is derived from an EMBL/GenBank/DDBJ whole genome shotgun (WGS) entry which is preliminary data.</text>
</comment>
<comment type="similarity">
    <text evidence="1 6">Belongs to the glutaminase family.</text>
</comment>
<dbReference type="PANTHER" id="PTHR12544">
    <property type="entry name" value="GLUTAMINASE"/>
    <property type="match status" value="1"/>
</dbReference>
<feature type="binding site" evidence="6">
    <location>
        <position position="113"/>
    </location>
    <ligand>
        <name>substrate</name>
    </ligand>
</feature>
<organism evidence="7 8">
    <name type="scientific">Pelosinus baikalensis</name>
    <dbReference type="NCBI Taxonomy" id="2892015"/>
    <lineage>
        <taxon>Bacteria</taxon>
        <taxon>Bacillati</taxon>
        <taxon>Bacillota</taxon>
        <taxon>Negativicutes</taxon>
        <taxon>Selenomonadales</taxon>
        <taxon>Sporomusaceae</taxon>
        <taxon>Pelosinus</taxon>
    </lineage>
</organism>